<sequence>MEIPPAQMRVPSVASIREVDVEEAPAPEREQENPKRPPTRNTEPEEPEDHAEGGAPDGGDDGDDDGPGGPRGGGPVPRHQARTPDDAEIGARIFSGLNDLTTVLRSLSGANSAPVRSSRSNLRNLEPFDGSDPSKLPLFLSQCGLHFAERVQDFPSDDDHIIFVLSYLKGAAAAWFQPAMFATDSTVPDWDGNFSLFIQELMSVFGPHDLSEMPKANSERFE</sequence>
<feature type="region of interest" description="Disordered" evidence="1">
    <location>
        <begin position="1"/>
        <end position="84"/>
    </location>
</feature>
<name>A0AAD7KDA2_9AGAR</name>
<dbReference type="Proteomes" id="UP001215280">
    <property type="component" value="Unassembled WGS sequence"/>
</dbReference>
<evidence type="ECO:0000313" key="3">
    <source>
        <dbReference type="Proteomes" id="UP001215280"/>
    </source>
</evidence>
<evidence type="ECO:0000256" key="1">
    <source>
        <dbReference type="SAM" id="MobiDB-lite"/>
    </source>
</evidence>
<comment type="caution">
    <text evidence="2">The sequence shown here is derived from an EMBL/GenBank/DDBJ whole genome shotgun (WGS) entry which is preliminary data.</text>
</comment>
<dbReference type="AlphaFoldDB" id="A0AAD7KDA2"/>
<accession>A0AAD7KDA2</accession>
<keyword evidence="3" id="KW-1185">Reference proteome</keyword>
<feature type="compositionally biased region" description="Basic and acidic residues" evidence="1">
    <location>
        <begin position="26"/>
        <end position="35"/>
    </location>
</feature>
<dbReference type="EMBL" id="JARJLG010000005">
    <property type="protein sequence ID" value="KAJ7780772.1"/>
    <property type="molecule type" value="Genomic_DNA"/>
</dbReference>
<proteinExistence type="predicted"/>
<protein>
    <recommendedName>
        <fullName evidence="4">DUF4939 domain-containing protein</fullName>
    </recommendedName>
</protein>
<evidence type="ECO:0000313" key="2">
    <source>
        <dbReference type="EMBL" id="KAJ7780772.1"/>
    </source>
</evidence>
<gene>
    <name evidence="2" type="ORF">DFH07DRAFT_949987</name>
</gene>
<evidence type="ECO:0008006" key="4">
    <source>
        <dbReference type="Google" id="ProtNLM"/>
    </source>
</evidence>
<organism evidence="2 3">
    <name type="scientific">Mycena maculata</name>
    <dbReference type="NCBI Taxonomy" id="230809"/>
    <lineage>
        <taxon>Eukaryota</taxon>
        <taxon>Fungi</taxon>
        <taxon>Dikarya</taxon>
        <taxon>Basidiomycota</taxon>
        <taxon>Agaricomycotina</taxon>
        <taxon>Agaricomycetes</taxon>
        <taxon>Agaricomycetidae</taxon>
        <taxon>Agaricales</taxon>
        <taxon>Marasmiineae</taxon>
        <taxon>Mycenaceae</taxon>
        <taxon>Mycena</taxon>
    </lineage>
</organism>
<reference evidence="2" key="1">
    <citation type="submission" date="2023-03" db="EMBL/GenBank/DDBJ databases">
        <title>Massive genome expansion in bonnet fungi (Mycena s.s.) driven by repeated elements and novel gene families across ecological guilds.</title>
        <authorList>
            <consortium name="Lawrence Berkeley National Laboratory"/>
            <person name="Harder C.B."/>
            <person name="Miyauchi S."/>
            <person name="Viragh M."/>
            <person name="Kuo A."/>
            <person name="Thoen E."/>
            <person name="Andreopoulos B."/>
            <person name="Lu D."/>
            <person name="Skrede I."/>
            <person name="Drula E."/>
            <person name="Henrissat B."/>
            <person name="Morin E."/>
            <person name="Kohler A."/>
            <person name="Barry K."/>
            <person name="LaButti K."/>
            <person name="Morin E."/>
            <person name="Salamov A."/>
            <person name="Lipzen A."/>
            <person name="Mereny Z."/>
            <person name="Hegedus B."/>
            <person name="Baldrian P."/>
            <person name="Stursova M."/>
            <person name="Weitz H."/>
            <person name="Taylor A."/>
            <person name="Grigoriev I.V."/>
            <person name="Nagy L.G."/>
            <person name="Martin F."/>
            <person name="Kauserud H."/>
        </authorList>
    </citation>
    <scope>NUCLEOTIDE SEQUENCE</scope>
    <source>
        <strain evidence="2">CBHHK188m</strain>
    </source>
</reference>